<comment type="similarity">
    <text evidence="2 9">Belongs to the FliQ/MopD/SpaQ family.</text>
</comment>
<dbReference type="PANTHER" id="PTHR34040:SF2">
    <property type="entry name" value="FLAGELLAR BIOSYNTHETIC PROTEIN FLIQ"/>
    <property type="match status" value="1"/>
</dbReference>
<dbReference type="PIRSF" id="PIRSF004669">
    <property type="entry name" value="FliQ"/>
    <property type="match status" value="1"/>
</dbReference>
<dbReference type="PRINTS" id="PR00952">
    <property type="entry name" value="TYPE3IMQPROT"/>
</dbReference>
<protein>
    <recommendedName>
        <fullName evidence="3 9">Flagellar biosynthetic protein FliQ</fullName>
    </recommendedName>
</protein>
<dbReference type="RefSeq" id="WP_279242609.1">
    <property type="nucleotide sequence ID" value="NZ_CP036501.1"/>
</dbReference>
<name>A0ABY6Q5V2_9GAMM</name>
<keyword evidence="10" id="KW-0969">Cilium</keyword>
<dbReference type="PANTHER" id="PTHR34040">
    <property type="entry name" value="FLAGELLAR BIOSYNTHETIC PROTEIN FLIQ"/>
    <property type="match status" value="1"/>
</dbReference>
<comment type="function">
    <text evidence="9">Role in flagellar biosynthesis.</text>
</comment>
<evidence type="ECO:0000256" key="1">
    <source>
        <dbReference type="ARBA" id="ARBA00004651"/>
    </source>
</evidence>
<keyword evidence="11" id="KW-1185">Reference proteome</keyword>
<dbReference type="InterPro" id="IPR006305">
    <property type="entry name" value="FliQ"/>
</dbReference>
<keyword evidence="10" id="KW-0282">Flagellum</keyword>
<dbReference type="Proteomes" id="UP001317963">
    <property type="component" value="Chromosome"/>
</dbReference>
<dbReference type="InterPro" id="IPR002191">
    <property type="entry name" value="Bac_export_3"/>
</dbReference>
<dbReference type="Pfam" id="PF01313">
    <property type="entry name" value="Bac_export_3"/>
    <property type="match status" value="1"/>
</dbReference>
<keyword evidence="10" id="KW-0966">Cell projection</keyword>
<proteinExistence type="inferred from homology"/>
<gene>
    <name evidence="9 10" type="primary">fliQ</name>
    <name evidence="10" type="ORF">E0F26_03220</name>
</gene>
<evidence type="ECO:0000256" key="9">
    <source>
        <dbReference type="RuleBase" id="RU364090"/>
    </source>
</evidence>
<feature type="transmembrane region" description="Helical" evidence="9">
    <location>
        <begin position="55"/>
        <end position="74"/>
    </location>
</feature>
<evidence type="ECO:0000313" key="10">
    <source>
        <dbReference type="EMBL" id="UZP73813.1"/>
    </source>
</evidence>
<evidence type="ECO:0000313" key="11">
    <source>
        <dbReference type="Proteomes" id="UP001317963"/>
    </source>
</evidence>
<dbReference type="NCBIfam" id="TIGR01402">
    <property type="entry name" value="fliQ"/>
    <property type="match status" value="1"/>
</dbReference>
<reference evidence="10 11" key="1">
    <citation type="submission" date="2019-02" db="EMBL/GenBank/DDBJ databases">
        <title>Halieaceae_genomes.</title>
        <authorList>
            <person name="Li S.-H."/>
        </authorList>
    </citation>
    <scope>NUCLEOTIDE SEQUENCE [LARGE SCALE GENOMIC DNA]</scope>
    <source>
        <strain evidence="10 11">JH123</strain>
    </source>
</reference>
<keyword evidence="8 9" id="KW-0975">Bacterial flagellum</keyword>
<accession>A0ABY6Q5V2</accession>
<evidence type="ECO:0000256" key="4">
    <source>
        <dbReference type="ARBA" id="ARBA00022475"/>
    </source>
</evidence>
<comment type="subcellular location">
    <subcellularLocation>
        <location evidence="1 9">Cell membrane</location>
        <topology evidence="1">Multi-pass membrane protein</topology>
    </subcellularLocation>
    <subcellularLocation>
        <location evidence="9">Bacterial flagellum basal body</location>
    </subcellularLocation>
</comment>
<evidence type="ECO:0000256" key="6">
    <source>
        <dbReference type="ARBA" id="ARBA00022989"/>
    </source>
</evidence>
<dbReference type="EMBL" id="CP036501">
    <property type="protein sequence ID" value="UZP73813.1"/>
    <property type="molecule type" value="Genomic_DNA"/>
</dbReference>
<keyword evidence="4 9" id="KW-1003">Cell membrane</keyword>
<evidence type="ECO:0000256" key="7">
    <source>
        <dbReference type="ARBA" id="ARBA00023136"/>
    </source>
</evidence>
<organism evidence="10 11">
    <name type="scientific">Candidatus Paraluminiphilus aquimaris</name>
    <dbReference type="NCBI Taxonomy" id="2518994"/>
    <lineage>
        <taxon>Bacteria</taxon>
        <taxon>Pseudomonadati</taxon>
        <taxon>Pseudomonadota</taxon>
        <taxon>Gammaproteobacteria</taxon>
        <taxon>Cellvibrionales</taxon>
        <taxon>Halieaceae</taxon>
        <taxon>Candidatus Paraluminiphilus</taxon>
    </lineage>
</organism>
<keyword evidence="5 9" id="KW-0812">Transmembrane</keyword>
<feature type="transmembrane region" description="Helical" evidence="9">
    <location>
        <begin position="13"/>
        <end position="35"/>
    </location>
</feature>
<evidence type="ECO:0000256" key="2">
    <source>
        <dbReference type="ARBA" id="ARBA00006156"/>
    </source>
</evidence>
<evidence type="ECO:0000256" key="3">
    <source>
        <dbReference type="ARBA" id="ARBA00021718"/>
    </source>
</evidence>
<evidence type="ECO:0000256" key="5">
    <source>
        <dbReference type="ARBA" id="ARBA00022692"/>
    </source>
</evidence>
<keyword evidence="6 9" id="KW-1133">Transmembrane helix</keyword>
<sequence length="89" mass="9590">MGPETVLDIGREALWLAVLLAGPMLGAALAVGLFIGVIQAATQIQEMTLSFIPKLLALVIVLFIIGPWMLRIIVTFTERLFMDIPGLVG</sequence>
<evidence type="ECO:0000256" key="8">
    <source>
        <dbReference type="ARBA" id="ARBA00023143"/>
    </source>
</evidence>
<keyword evidence="7 9" id="KW-0472">Membrane</keyword>